<dbReference type="AlphaFoldDB" id="A0A2A2TA21"/>
<gene>
    <name evidence="1" type="ORF">CK510_29695</name>
</gene>
<organism evidence="1 2">
    <name type="scientific">Brunnivagina elsteri CCALA 953</name>
    <dbReference type="NCBI Taxonomy" id="987040"/>
    <lineage>
        <taxon>Bacteria</taxon>
        <taxon>Bacillati</taxon>
        <taxon>Cyanobacteriota</taxon>
        <taxon>Cyanophyceae</taxon>
        <taxon>Nostocales</taxon>
        <taxon>Calotrichaceae</taxon>
        <taxon>Brunnivagina</taxon>
    </lineage>
</organism>
<proteinExistence type="predicted"/>
<comment type="caution">
    <text evidence="1">The sequence shown here is derived from an EMBL/GenBank/DDBJ whole genome shotgun (WGS) entry which is preliminary data.</text>
</comment>
<sequence>MGKARSSTIAPIKMFEMNNIYLILRSHLWTELGLTMVWDFQNVTFIFNYHLSGGQFWNGEKAINPDTCKELPTIKLIPSSQVSQTYFLN</sequence>
<dbReference type="Proteomes" id="UP000218238">
    <property type="component" value="Unassembled WGS sequence"/>
</dbReference>
<evidence type="ECO:0000313" key="1">
    <source>
        <dbReference type="EMBL" id="PAX45812.1"/>
    </source>
</evidence>
<keyword evidence="2" id="KW-1185">Reference proteome</keyword>
<dbReference type="EMBL" id="NTFS01000668">
    <property type="protein sequence ID" value="PAX45812.1"/>
    <property type="molecule type" value="Genomic_DNA"/>
</dbReference>
<protein>
    <submittedName>
        <fullName evidence="1">Uncharacterized protein</fullName>
    </submittedName>
</protein>
<name>A0A2A2TA21_9CYAN</name>
<evidence type="ECO:0000313" key="2">
    <source>
        <dbReference type="Proteomes" id="UP000218238"/>
    </source>
</evidence>
<reference evidence="1 2" key="1">
    <citation type="submission" date="2017-08" db="EMBL/GenBank/DDBJ databases">
        <title>Draft genome sequence of filamentous cyanobacterium Calothrix elsteri CCALA 953.</title>
        <authorList>
            <person name="Gagunashvili A.N."/>
            <person name="Elster J."/>
            <person name="Andresson O.S."/>
        </authorList>
    </citation>
    <scope>NUCLEOTIDE SEQUENCE [LARGE SCALE GENOMIC DNA]</scope>
    <source>
        <strain evidence="1 2">CCALA 953</strain>
    </source>
</reference>
<accession>A0A2A2TA21</accession>